<evidence type="ECO:0000256" key="1">
    <source>
        <dbReference type="SAM" id="MobiDB-lite"/>
    </source>
</evidence>
<name>A0A7S3IYQ4_9SPIT</name>
<feature type="compositionally biased region" description="Low complexity" evidence="1">
    <location>
        <begin position="160"/>
        <end position="184"/>
    </location>
</feature>
<accession>A0A7S3IYQ4</accession>
<sequence length="184" mass="19812">MKLTLLSIVLIALIMSTSAKIKKFDYHNGDEILRALQTFEADDKAKTYVLFFFNEPGYNRDLRTTNDYFKDRLKTEVIEKKGDETEYTYAEVDATDKFGNGYLVDRLGVKKDVLNENPVIVVMKNGKGNVISGPTAIDSITKALEKLKTPPPPPAGGSGTTTSGSGSTASGSTASGTGSTTGTK</sequence>
<organism evidence="3">
    <name type="scientific">Euplotes harpa</name>
    <dbReference type="NCBI Taxonomy" id="151035"/>
    <lineage>
        <taxon>Eukaryota</taxon>
        <taxon>Sar</taxon>
        <taxon>Alveolata</taxon>
        <taxon>Ciliophora</taxon>
        <taxon>Intramacronucleata</taxon>
        <taxon>Spirotrichea</taxon>
        <taxon>Hypotrichia</taxon>
        <taxon>Euplotida</taxon>
        <taxon>Euplotidae</taxon>
        <taxon>Euplotes</taxon>
    </lineage>
</organism>
<dbReference type="EMBL" id="HBII01000346">
    <property type="protein sequence ID" value="CAE0341214.1"/>
    <property type="molecule type" value="Transcribed_RNA"/>
</dbReference>
<evidence type="ECO:0000256" key="2">
    <source>
        <dbReference type="SAM" id="SignalP"/>
    </source>
</evidence>
<feature type="chain" id="PRO_5031405249" evidence="2">
    <location>
        <begin position="20"/>
        <end position="184"/>
    </location>
</feature>
<proteinExistence type="predicted"/>
<dbReference type="AlphaFoldDB" id="A0A7S3IYQ4"/>
<protein>
    <submittedName>
        <fullName evidence="3">Uncharacterized protein</fullName>
    </submittedName>
</protein>
<evidence type="ECO:0000313" key="3">
    <source>
        <dbReference type="EMBL" id="CAE0341214.1"/>
    </source>
</evidence>
<feature type="signal peptide" evidence="2">
    <location>
        <begin position="1"/>
        <end position="19"/>
    </location>
</feature>
<feature type="region of interest" description="Disordered" evidence="1">
    <location>
        <begin position="146"/>
        <end position="184"/>
    </location>
</feature>
<reference evidence="3" key="1">
    <citation type="submission" date="2021-01" db="EMBL/GenBank/DDBJ databases">
        <authorList>
            <person name="Corre E."/>
            <person name="Pelletier E."/>
            <person name="Niang G."/>
            <person name="Scheremetjew M."/>
            <person name="Finn R."/>
            <person name="Kale V."/>
            <person name="Holt S."/>
            <person name="Cochrane G."/>
            <person name="Meng A."/>
            <person name="Brown T."/>
            <person name="Cohen L."/>
        </authorList>
    </citation>
    <scope>NUCLEOTIDE SEQUENCE</scope>
    <source>
        <strain evidence="3">FSP1.4</strain>
    </source>
</reference>
<keyword evidence="2" id="KW-0732">Signal</keyword>
<gene>
    <name evidence="3" type="ORF">EHAR0213_LOCUS121</name>
</gene>